<dbReference type="AlphaFoldDB" id="A0A1C7N2L8"/>
<reference evidence="2 3" key="1">
    <citation type="submission" date="2016-03" db="EMBL/GenBank/DDBJ databases">
        <title>Choanephora cucurbitarum.</title>
        <authorList>
            <person name="Min B."/>
            <person name="Park H."/>
            <person name="Park J.-H."/>
            <person name="Shin H.-D."/>
            <person name="Choi I.-G."/>
        </authorList>
    </citation>
    <scope>NUCLEOTIDE SEQUENCE [LARGE SCALE GENOMIC DNA]</scope>
    <source>
        <strain evidence="2 3">KUS-F28377</strain>
    </source>
</reference>
<dbReference type="InParanoid" id="A0A1C7N2L8"/>
<accession>A0A1C7N2L8</accession>
<dbReference type="EMBL" id="LUGH01000756">
    <property type="protein sequence ID" value="OBZ82926.1"/>
    <property type="molecule type" value="Genomic_DNA"/>
</dbReference>
<evidence type="ECO:0000256" key="1">
    <source>
        <dbReference type="SAM" id="Phobius"/>
    </source>
</evidence>
<protein>
    <submittedName>
        <fullName evidence="2">Uncharacterized protein</fullName>
    </submittedName>
</protein>
<evidence type="ECO:0000313" key="2">
    <source>
        <dbReference type="EMBL" id="OBZ82926.1"/>
    </source>
</evidence>
<proteinExistence type="predicted"/>
<keyword evidence="1" id="KW-0812">Transmembrane</keyword>
<keyword evidence="3" id="KW-1185">Reference proteome</keyword>
<gene>
    <name evidence="2" type="ORF">A0J61_09019</name>
</gene>
<sequence>MQERKRSSPFIEIYKNIEFLLKDKDSKFEYNMKHMQAHIQIFITEHQTTVDRCMSFIKAHNIDLYVLLALMILIVFSIFACAVSRLFVSEKASTKKKEKSTLNDDI</sequence>
<dbReference type="Proteomes" id="UP000093000">
    <property type="component" value="Unassembled WGS sequence"/>
</dbReference>
<keyword evidence="1" id="KW-1133">Transmembrane helix</keyword>
<comment type="caution">
    <text evidence="2">The sequence shown here is derived from an EMBL/GenBank/DDBJ whole genome shotgun (WGS) entry which is preliminary data.</text>
</comment>
<dbReference type="OrthoDB" id="5835829at2759"/>
<evidence type="ECO:0000313" key="3">
    <source>
        <dbReference type="Proteomes" id="UP000093000"/>
    </source>
</evidence>
<feature type="transmembrane region" description="Helical" evidence="1">
    <location>
        <begin position="64"/>
        <end position="88"/>
    </location>
</feature>
<keyword evidence="1" id="KW-0472">Membrane</keyword>
<name>A0A1C7N2L8_9FUNG</name>
<organism evidence="2 3">
    <name type="scientific">Choanephora cucurbitarum</name>
    <dbReference type="NCBI Taxonomy" id="101091"/>
    <lineage>
        <taxon>Eukaryota</taxon>
        <taxon>Fungi</taxon>
        <taxon>Fungi incertae sedis</taxon>
        <taxon>Mucoromycota</taxon>
        <taxon>Mucoromycotina</taxon>
        <taxon>Mucoromycetes</taxon>
        <taxon>Mucorales</taxon>
        <taxon>Mucorineae</taxon>
        <taxon>Choanephoraceae</taxon>
        <taxon>Choanephoroideae</taxon>
        <taxon>Choanephora</taxon>
    </lineage>
</organism>